<evidence type="ECO:0000256" key="6">
    <source>
        <dbReference type="SAM" id="Phobius"/>
    </source>
</evidence>
<dbReference type="PANTHER" id="PTHR30618:SF6">
    <property type="entry name" value="NCS1 FAMILY NUCLEOBASE:CATION SYMPORTER-1"/>
    <property type="match status" value="1"/>
</dbReference>
<organism evidence="7 8">
    <name type="scientific">Saccharococcus caldoxylosilyticus</name>
    <dbReference type="NCBI Taxonomy" id="81408"/>
    <lineage>
        <taxon>Bacteria</taxon>
        <taxon>Bacillati</taxon>
        <taxon>Bacillota</taxon>
        <taxon>Bacilli</taxon>
        <taxon>Bacillales</taxon>
        <taxon>Anoxybacillaceae</taxon>
        <taxon>Saccharococcus</taxon>
    </lineage>
</organism>
<dbReference type="RefSeq" id="WP_153018029.1">
    <property type="nucleotide sequence ID" value="NZ_LQYS01000052.1"/>
</dbReference>
<feature type="transmembrane region" description="Helical" evidence="6">
    <location>
        <begin position="273"/>
        <end position="298"/>
    </location>
</feature>
<feature type="transmembrane region" description="Helical" evidence="6">
    <location>
        <begin position="135"/>
        <end position="154"/>
    </location>
</feature>
<keyword evidence="4 6" id="KW-1133">Transmembrane helix</keyword>
<keyword evidence="5 6" id="KW-0472">Membrane</keyword>
<dbReference type="EMBL" id="LQYS01000052">
    <property type="protein sequence ID" value="KYD13136.1"/>
    <property type="molecule type" value="Genomic_DNA"/>
</dbReference>
<evidence type="ECO:0000256" key="1">
    <source>
        <dbReference type="ARBA" id="ARBA00004141"/>
    </source>
</evidence>
<feature type="transmembrane region" description="Helical" evidence="6">
    <location>
        <begin position="318"/>
        <end position="338"/>
    </location>
</feature>
<feature type="transmembrane region" description="Helical" evidence="6">
    <location>
        <begin position="460"/>
        <end position="477"/>
    </location>
</feature>
<name>A0A150LMF7_9BACL</name>
<sequence>MNNKVDNVQEELFTETITDYSERLYNEDLAPPKERKWGFFSLLSMWMSDVHSIGGYTFAAGLFFLGLAGWQVFIAIILGALLVNYFVNLLSIPGTKMGLPYPVMARISFGVFGANIPALIRGIIAIFWYGIQTYLASNAVVGVLLLFMPGLVTLNDTSFLGLSLLGWIGFLILWAWQLLIAVYGMEKIRKFDNFAGTAVYVMMLFLLIWIVVKANGNINIMDRFVEASAGKQIHSFFAAIALVVAYFSTLMLNACDFTRFSTSTKVTKHGNFYGIPVNLTAFSLATVVITAGTITVFGEAIVDPVLIVQKIENSTVNLIAAIVFIVATLAINIVANLVSPAYDLANAAPKHINFKKGTIITAILSVLVMPWKIYGSPVAVNYFLGGLGAFLGPIFGVMVIDYYLVKQQKVDVHSLYKEGATSPYWYKNGFNLQALAAFIIGSIFAAIVALVPMFSYFAPFSWFIGAMISAVAYHGLMQRNQQIVVDKTQSISVIE</sequence>
<keyword evidence="3 6" id="KW-0812">Transmembrane</keyword>
<accession>A0A150LMF7</accession>
<feature type="transmembrane region" description="Helical" evidence="6">
    <location>
        <begin position="194"/>
        <end position="212"/>
    </location>
</feature>
<evidence type="ECO:0000313" key="7">
    <source>
        <dbReference type="EMBL" id="KYD13136.1"/>
    </source>
</evidence>
<dbReference type="GO" id="GO:0005886">
    <property type="term" value="C:plasma membrane"/>
    <property type="evidence" value="ECO:0007669"/>
    <property type="project" value="TreeGrafter"/>
</dbReference>
<dbReference type="CDD" id="cd11555">
    <property type="entry name" value="SLC-NCS1sbd_u1"/>
    <property type="match status" value="1"/>
</dbReference>
<feature type="transmembrane region" description="Helical" evidence="6">
    <location>
        <begin position="160"/>
        <end position="182"/>
    </location>
</feature>
<dbReference type="Gene3D" id="1.10.4160.10">
    <property type="entry name" value="Hydantoin permease"/>
    <property type="match status" value="1"/>
</dbReference>
<dbReference type="GO" id="GO:0015205">
    <property type="term" value="F:nucleobase transmembrane transporter activity"/>
    <property type="evidence" value="ECO:0007669"/>
    <property type="project" value="TreeGrafter"/>
</dbReference>
<comment type="subcellular location">
    <subcellularLocation>
        <location evidence="1">Membrane</location>
        <topology evidence="1">Multi-pass membrane protein</topology>
    </subcellularLocation>
</comment>
<protein>
    <recommendedName>
        <fullName evidence="9">Cytosine/purine/uracil/thiamine/allantoin permease family protein</fullName>
    </recommendedName>
</protein>
<dbReference type="AlphaFoldDB" id="A0A150LMF7"/>
<feature type="transmembrane region" description="Helical" evidence="6">
    <location>
        <begin position="55"/>
        <end position="87"/>
    </location>
</feature>
<reference evidence="7 8" key="1">
    <citation type="submission" date="2016-01" db="EMBL/GenBank/DDBJ databases">
        <title>Draft Genome Sequences of Seven Thermophilic Sporeformers Isolated from Foods.</title>
        <authorList>
            <person name="Berendsen E.M."/>
            <person name="Wells-Bennik M.H."/>
            <person name="Krawcyk A.O."/>
            <person name="De Jong A."/>
            <person name="Holsappel S."/>
            <person name="Eijlander R.T."/>
            <person name="Kuipers O.P."/>
        </authorList>
    </citation>
    <scope>NUCLEOTIDE SEQUENCE [LARGE SCALE GENOMIC DNA]</scope>
    <source>
        <strain evidence="7 8">B4119</strain>
    </source>
</reference>
<dbReference type="InterPro" id="IPR045225">
    <property type="entry name" value="Uracil/uridine/allantoin_perm"/>
</dbReference>
<comment type="caution">
    <text evidence="7">The sequence shown here is derived from an EMBL/GenBank/DDBJ whole genome shotgun (WGS) entry which is preliminary data.</text>
</comment>
<feature type="transmembrane region" description="Helical" evidence="6">
    <location>
        <begin position="380"/>
        <end position="405"/>
    </location>
</feature>
<comment type="similarity">
    <text evidence="2">Belongs to the purine-cytosine permease (2.A.39) family.</text>
</comment>
<feature type="transmembrane region" description="Helical" evidence="6">
    <location>
        <begin position="107"/>
        <end position="128"/>
    </location>
</feature>
<dbReference type="STRING" id="81408.B4119_1675"/>
<dbReference type="PATRIC" id="fig|81408.3.peg.3864"/>
<evidence type="ECO:0000256" key="2">
    <source>
        <dbReference type="ARBA" id="ARBA00008974"/>
    </source>
</evidence>
<dbReference type="Pfam" id="PF02133">
    <property type="entry name" value="Transp_cyt_pur"/>
    <property type="match status" value="1"/>
</dbReference>
<evidence type="ECO:0008006" key="9">
    <source>
        <dbReference type="Google" id="ProtNLM"/>
    </source>
</evidence>
<feature type="transmembrane region" description="Helical" evidence="6">
    <location>
        <begin position="358"/>
        <end position="374"/>
    </location>
</feature>
<evidence type="ECO:0000313" key="8">
    <source>
        <dbReference type="Proteomes" id="UP000075455"/>
    </source>
</evidence>
<proteinExistence type="inferred from homology"/>
<evidence type="ECO:0000256" key="4">
    <source>
        <dbReference type="ARBA" id="ARBA00022989"/>
    </source>
</evidence>
<feature type="transmembrane region" description="Helical" evidence="6">
    <location>
        <begin position="232"/>
        <end position="252"/>
    </location>
</feature>
<dbReference type="InterPro" id="IPR001248">
    <property type="entry name" value="Pur-cyt_permease"/>
</dbReference>
<dbReference type="Proteomes" id="UP000075455">
    <property type="component" value="Unassembled WGS sequence"/>
</dbReference>
<evidence type="ECO:0000256" key="5">
    <source>
        <dbReference type="ARBA" id="ARBA00023136"/>
    </source>
</evidence>
<feature type="transmembrane region" description="Helical" evidence="6">
    <location>
        <begin position="434"/>
        <end position="454"/>
    </location>
</feature>
<dbReference type="PANTHER" id="PTHR30618">
    <property type="entry name" value="NCS1 FAMILY PURINE/PYRIMIDINE TRANSPORTER"/>
    <property type="match status" value="1"/>
</dbReference>
<evidence type="ECO:0000256" key="3">
    <source>
        <dbReference type="ARBA" id="ARBA00022692"/>
    </source>
</evidence>
<gene>
    <name evidence="7" type="ORF">B4119_1675</name>
</gene>